<dbReference type="Proteomes" id="UP000526125">
    <property type="component" value="Unassembled WGS sequence"/>
</dbReference>
<accession>A0A7Y6C0Z3</accession>
<dbReference type="AlphaFoldDB" id="A0A7Y6C0Z3"/>
<dbReference type="RefSeq" id="WP_175397411.1">
    <property type="nucleotide sequence ID" value="NZ_JABMCB010000192.1"/>
</dbReference>
<name>A0A7Y6C0Z3_9BACL</name>
<protein>
    <recommendedName>
        <fullName evidence="3">Tetratricopeptide repeat protein</fullName>
    </recommendedName>
</protein>
<dbReference type="InterPro" id="IPR011990">
    <property type="entry name" value="TPR-like_helical_dom_sf"/>
</dbReference>
<evidence type="ECO:0008006" key="3">
    <source>
        <dbReference type="Google" id="ProtNLM"/>
    </source>
</evidence>
<comment type="caution">
    <text evidence="1">The sequence shown here is derived from an EMBL/GenBank/DDBJ whole genome shotgun (WGS) entry which is preliminary data.</text>
</comment>
<gene>
    <name evidence="1" type="ORF">HP552_21435</name>
</gene>
<sequence length="221" mass="25507">MNDLAIQNIVNGLVNQSTGESLEEAEKLILDYLNKFPQDVDAWARVVLLQTLPPFGDYQRAISLLDSAMEYHGNVSYFTILSSFFSEWFMGGMNDFQLENLMQLKKNSSDTQTKAIILYLMAWHYESTNKNKFVTLVDQSIKTCNYLVMNWVDLGNYYLQNGEMDKGKLLIQSGLANVKLIYKEETCYEDYDSLDVIRFINERITGVFMTEGRYNSIVNLI</sequence>
<evidence type="ECO:0000313" key="1">
    <source>
        <dbReference type="EMBL" id="NUU77780.1"/>
    </source>
</evidence>
<evidence type="ECO:0000313" key="2">
    <source>
        <dbReference type="Proteomes" id="UP000526125"/>
    </source>
</evidence>
<dbReference type="Gene3D" id="1.25.40.10">
    <property type="entry name" value="Tetratricopeptide repeat domain"/>
    <property type="match status" value="1"/>
</dbReference>
<proteinExistence type="predicted"/>
<organism evidence="1 2">
    <name type="scientific">Paenibacillus xylanilyticus</name>
    <dbReference type="NCBI Taxonomy" id="248903"/>
    <lineage>
        <taxon>Bacteria</taxon>
        <taxon>Bacillati</taxon>
        <taxon>Bacillota</taxon>
        <taxon>Bacilli</taxon>
        <taxon>Bacillales</taxon>
        <taxon>Paenibacillaceae</taxon>
        <taxon>Paenibacillus</taxon>
    </lineage>
</organism>
<dbReference type="EMBL" id="JABMCB010000192">
    <property type="protein sequence ID" value="NUU77780.1"/>
    <property type="molecule type" value="Genomic_DNA"/>
</dbReference>
<reference evidence="1 2" key="1">
    <citation type="submission" date="2020-05" db="EMBL/GenBank/DDBJ databases">
        <title>Genome Sequencing of Type Strains.</title>
        <authorList>
            <person name="Lemaire J.F."/>
            <person name="Inderbitzin P."/>
            <person name="Gregorio O.A."/>
            <person name="Collins S.B."/>
            <person name="Wespe N."/>
            <person name="Knight-Connoni V."/>
        </authorList>
    </citation>
    <scope>NUCLEOTIDE SEQUENCE [LARGE SCALE GENOMIC DNA]</scope>
    <source>
        <strain evidence="1 2">LMG 21957</strain>
    </source>
</reference>
<keyword evidence="2" id="KW-1185">Reference proteome</keyword>